<sequence>MYSCILLLLNFALTLGVGVYYPADGTLVLPNSTISSMYHLSNALSSGSKDVYVYIEPGHSLVHESHRPFNGDLSERFNITAPSIEGPFAIVYYDFIVAGVQNWPSVTVTTVGLYVTSVVPTPTAIPTPVYR</sequence>
<evidence type="ECO:0000313" key="2">
    <source>
        <dbReference type="EMBL" id="ORY40906.1"/>
    </source>
</evidence>
<feature type="chain" id="PRO_5012078887" evidence="1">
    <location>
        <begin position="17"/>
        <end position="131"/>
    </location>
</feature>
<organism evidence="2 3">
    <name type="scientific">Rhizoclosmatium globosum</name>
    <dbReference type="NCBI Taxonomy" id="329046"/>
    <lineage>
        <taxon>Eukaryota</taxon>
        <taxon>Fungi</taxon>
        <taxon>Fungi incertae sedis</taxon>
        <taxon>Chytridiomycota</taxon>
        <taxon>Chytridiomycota incertae sedis</taxon>
        <taxon>Chytridiomycetes</taxon>
        <taxon>Chytridiales</taxon>
        <taxon>Chytriomycetaceae</taxon>
        <taxon>Rhizoclosmatium</taxon>
    </lineage>
</organism>
<dbReference type="EMBL" id="MCGO01000033">
    <property type="protein sequence ID" value="ORY40906.1"/>
    <property type="molecule type" value="Genomic_DNA"/>
</dbReference>
<keyword evidence="1" id="KW-0732">Signal</keyword>
<reference evidence="2 3" key="1">
    <citation type="submission" date="2016-07" db="EMBL/GenBank/DDBJ databases">
        <title>Pervasive Adenine N6-methylation of Active Genes in Fungi.</title>
        <authorList>
            <consortium name="DOE Joint Genome Institute"/>
            <person name="Mondo S.J."/>
            <person name="Dannebaum R.O."/>
            <person name="Kuo R.C."/>
            <person name="Labutti K."/>
            <person name="Haridas S."/>
            <person name="Kuo A."/>
            <person name="Salamov A."/>
            <person name="Ahrendt S.R."/>
            <person name="Lipzen A."/>
            <person name="Sullivan W."/>
            <person name="Andreopoulos W.B."/>
            <person name="Clum A."/>
            <person name="Lindquist E."/>
            <person name="Daum C."/>
            <person name="Ramamoorthy G.K."/>
            <person name="Gryganskyi A."/>
            <person name="Culley D."/>
            <person name="Magnuson J.K."/>
            <person name="James T.Y."/>
            <person name="O'Malley M.A."/>
            <person name="Stajich J.E."/>
            <person name="Spatafora J.W."/>
            <person name="Visel A."/>
            <person name="Grigoriev I.V."/>
        </authorList>
    </citation>
    <scope>NUCLEOTIDE SEQUENCE [LARGE SCALE GENOMIC DNA]</scope>
    <source>
        <strain evidence="2 3">JEL800</strain>
    </source>
</reference>
<proteinExistence type="predicted"/>
<comment type="caution">
    <text evidence="2">The sequence shown here is derived from an EMBL/GenBank/DDBJ whole genome shotgun (WGS) entry which is preliminary data.</text>
</comment>
<gene>
    <name evidence="2" type="ORF">BCR33DRAFT_719016</name>
</gene>
<keyword evidence="3" id="KW-1185">Reference proteome</keyword>
<protein>
    <submittedName>
        <fullName evidence="2">Uncharacterized protein</fullName>
    </submittedName>
</protein>
<accession>A0A1Y2C1R9</accession>
<dbReference type="OrthoDB" id="2112081at2759"/>
<name>A0A1Y2C1R9_9FUNG</name>
<dbReference type="Proteomes" id="UP000193642">
    <property type="component" value="Unassembled WGS sequence"/>
</dbReference>
<evidence type="ECO:0000313" key="3">
    <source>
        <dbReference type="Proteomes" id="UP000193642"/>
    </source>
</evidence>
<feature type="signal peptide" evidence="1">
    <location>
        <begin position="1"/>
        <end position="16"/>
    </location>
</feature>
<dbReference type="AlphaFoldDB" id="A0A1Y2C1R9"/>
<evidence type="ECO:0000256" key="1">
    <source>
        <dbReference type="SAM" id="SignalP"/>
    </source>
</evidence>